<dbReference type="GO" id="GO:0005525">
    <property type="term" value="F:GTP binding"/>
    <property type="evidence" value="ECO:0007669"/>
    <property type="project" value="UniProtKB-KW"/>
</dbReference>
<keyword evidence="3" id="KW-0342">GTP-binding</keyword>
<evidence type="ECO:0000256" key="1">
    <source>
        <dbReference type="ARBA" id="ARBA00022741"/>
    </source>
</evidence>
<organism evidence="5 6">
    <name type="scientific">Eiseniibacteriota bacterium</name>
    <dbReference type="NCBI Taxonomy" id="2212470"/>
    <lineage>
        <taxon>Bacteria</taxon>
        <taxon>Candidatus Eiseniibacteriota</taxon>
    </lineage>
</organism>
<evidence type="ECO:0000256" key="2">
    <source>
        <dbReference type="ARBA" id="ARBA00022917"/>
    </source>
</evidence>
<dbReference type="EMBL" id="JACQAY010000038">
    <property type="protein sequence ID" value="MBI3538868.1"/>
    <property type="molecule type" value="Genomic_DNA"/>
</dbReference>
<dbReference type="GO" id="GO:0003924">
    <property type="term" value="F:GTPase activity"/>
    <property type="evidence" value="ECO:0007669"/>
    <property type="project" value="InterPro"/>
</dbReference>
<dbReference type="Gene3D" id="3.40.50.300">
    <property type="entry name" value="P-loop containing nucleotide triphosphate hydrolases"/>
    <property type="match status" value="1"/>
</dbReference>
<reference evidence="5" key="1">
    <citation type="submission" date="2020-07" db="EMBL/GenBank/DDBJ databases">
        <title>Huge and variable diversity of episymbiotic CPR bacteria and DPANN archaea in groundwater ecosystems.</title>
        <authorList>
            <person name="He C.Y."/>
            <person name="Keren R."/>
            <person name="Whittaker M."/>
            <person name="Farag I.F."/>
            <person name="Doudna J."/>
            <person name="Cate J.H.D."/>
            <person name="Banfield J.F."/>
        </authorList>
    </citation>
    <scope>NUCLEOTIDE SEQUENCE</scope>
    <source>
        <strain evidence="5">NC_groundwater_928_Pr1_S-0.2um_72_17</strain>
    </source>
</reference>
<dbReference type="SUPFAM" id="SSF52540">
    <property type="entry name" value="P-loop containing nucleoside triphosphate hydrolases"/>
    <property type="match status" value="1"/>
</dbReference>
<feature type="non-terminal residue" evidence="5">
    <location>
        <position position="83"/>
    </location>
</feature>
<keyword evidence="5" id="KW-0251">Elongation factor</keyword>
<dbReference type="InterPro" id="IPR000795">
    <property type="entry name" value="T_Tr_GTP-bd_dom"/>
</dbReference>
<sequence>MKEYTTGQIRNVALVAHHGVGKTSLAEAMLFLAKATTRLGRIADGSTLLDYAADEVQRQMTINLGLAQFEWAGHKINLIDTPG</sequence>
<gene>
    <name evidence="5" type="primary">fusA</name>
    <name evidence="5" type="ORF">HY076_01155</name>
</gene>
<dbReference type="GO" id="GO:0003746">
    <property type="term" value="F:translation elongation factor activity"/>
    <property type="evidence" value="ECO:0007669"/>
    <property type="project" value="UniProtKB-KW"/>
</dbReference>
<dbReference type="AlphaFoldDB" id="A0A9D6QLN5"/>
<evidence type="ECO:0000259" key="4">
    <source>
        <dbReference type="PROSITE" id="PS51722"/>
    </source>
</evidence>
<feature type="domain" description="Tr-type G" evidence="4">
    <location>
        <begin position="7"/>
        <end position="83"/>
    </location>
</feature>
<dbReference type="PROSITE" id="PS51722">
    <property type="entry name" value="G_TR_2"/>
    <property type="match status" value="1"/>
</dbReference>
<evidence type="ECO:0000313" key="5">
    <source>
        <dbReference type="EMBL" id="MBI3538868.1"/>
    </source>
</evidence>
<dbReference type="Proteomes" id="UP000807850">
    <property type="component" value="Unassembled WGS sequence"/>
</dbReference>
<proteinExistence type="predicted"/>
<protein>
    <submittedName>
        <fullName evidence="5">Elongation factor G</fullName>
    </submittedName>
</protein>
<name>A0A9D6QLN5_UNCEI</name>
<dbReference type="GO" id="GO:0032790">
    <property type="term" value="P:ribosome disassembly"/>
    <property type="evidence" value="ECO:0007669"/>
    <property type="project" value="TreeGrafter"/>
</dbReference>
<dbReference type="PANTHER" id="PTHR43261">
    <property type="entry name" value="TRANSLATION ELONGATION FACTOR G-RELATED"/>
    <property type="match status" value="1"/>
</dbReference>
<evidence type="ECO:0000256" key="3">
    <source>
        <dbReference type="ARBA" id="ARBA00023134"/>
    </source>
</evidence>
<comment type="caution">
    <text evidence="5">The sequence shown here is derived from an EMBL/GenBank/DDBJ whole genome shotgun (WGS) entry which is preliminary data.</text>
</comment>
<keyword evidence="1" id="KW-0547">Nucleotide-binding</keyword>
<dbReference type="Pfam" id="PF00009">
    <property type="entry name" value="GTP_EFTU"/>
    <property type="match status" value="1"/>
</dbReference>
<keyword evidence="2" id="KW-0648">Protein biosynthesis</keyword>
<dbReference type="PANTHER" id="PTHR43261:SF1">
    <property type="entry name" value="RIBOSOME-RELEASING FACTOR 2, MITOCHONDRIAL"/>
    <property type="match status" value="1"/>
</dbReference>
<evidence type="ECO:0000313" key="6">
    <source>
        <dbReference type="Proteomes" id="UP000807850"/>
    </source>
</evidence>
<accession>A0A9D6QLN5</accession>
<dbReference type="InterPro" id="IPR027417">
    <property type="entry name" value="P-loop_NTPase"/>
</dbReference>